<comment type="caution">
    <text evidence="1">The sequence shown here is derived from an EMBL/GenBank/DDBJ whole genome shotgun (WGS) entry which is preliminary data.</text>
</comment>
<dbReference type="AlphaFoldDB" id="A0A4Q7L3H6"/>
<organism evidence="1 2">
    <name type="scientific">Herbihabitans rhizosphaerae</name>
    <dbReference type="NCBI Taxonomy" id="1872711"/>
    <lineage>
        <taxon>Bacteria</taxon>
        <taxon>Bacillati</taxon>
        <taxon>Actinomycetota</taxon>
        <taxon>Actinomycetes</taxon>
        <taxon>Pseudonocardiales</taxon>
        <taxon>Pseudonocardiaceae</taxon>
        <taxon>Herbihabitans</taxon>
    </lineage>
</organism>
<proteinExistence type="predicted"/>
<keyword evidence="2" id="KW-1185">Reference proteome</keyword>
<dbReference type="RefSeq" id="WP_130343510.1">
    <property type="nucleotide sequence ID" value="NZ_SGWQ01000002.1"/>
</dbReference>
<protein>
    <submittedName>
        <fullName evidence="1">Uncharacterized protein</fullName>
    </submittedName>
</protein>
<sequence length="116" mass="12863">MSSAVDEIVVPAEELEDDAMESFAETLAPPGVTWKVTWAEAPSYDKPGGRRVGRLKAGRNYFYHQSNTKVRVKVGAYENTWWALTDDDNGHKKVWVSVVYIKGGANNQPVPGLKIV</sequence>
<dbReference type="OrthoDB" id="3873696at2"/>
<name>A0A4Q7L3H6_9PSEU</name>
<evidence type="ECO:0000313" key="2">
    <source>
        <dbReference type="Proteomes" id="UP000294257"/>
    </source>
</evidence>
<accession>A0A4Q7L3H6</accession>
<dbReference type="EMBL" id="SGWQ01000002">
    <property type="protein sequence ID" value="RZS43706.1"/>
    <property type="molecule type" value="Genomic_DNA"/>
</dbReference>
<reference evidence="1 2" key="1">
    <citation type="submission" date="2019-02" db="EMBL/GenBank/DDBJ databases">
        <title>Genomic Encyclopedia of Type Strains, Phase IV (KMG-IV): sequencing the most valuable type-strain genomes for metagenomic binning, comparative biology and taxonomic classification.</title>
        <authorList>
            <person name="Goeker M."/>
        </authorList>
    </citation>
    <scope>NUCLEOTIDE SEQUENCE [LARGE SCALE GENOMIC DNA]</scope>
    <source>
        <strain evidence="1 2">DSM 101727</strain>
    </source>
</reference>
<dbReference type="Proteomes" id="UP000294257">
    <property type="component" value="Unassembled WGS sequence"/>
</dbReference>
<evidence type="ECO:0000313" key="1">
    <source>
        <dbReference type="EMBL" id="RZS43706.1"/>
    </source>
</evidence>
<gene>
    <name evidence="1" type="ORF">EV193_102687</name>
</gene>